<dbReference type="Gene3D" id="3.40.980.10">
    <property type="entry name" value="MoaB/Mog-like domain"/>
    <property type="match status" value="1"/>
</dbReference>
<comment type="pathway">
    <text evidence="2 6">Cofactor biosynthesis; molybdopterin biosynthesis.</text>
</comment>
<evidence type="ECO:0000256" key="1">
    <source>
        <dbReference type="ARBA" id="ARBA00002901"/>
    </source>
</evidence>
<dbReference type="GO" id="GO:0005829">
    <property type="term" value="C:cytosol"/>
    <property type="evidence" value="ECO:0007669"/>
    <property type="project" value="TreeGrafter"/>
</dbReference>
<dbReference type="OrthoDB" id="9804758at2"/>
<dbReference type="RefSeq" id="WP_092063246.1">
    <property type="nucleotide sequence ID" value="NZ_FNIN01000002.1"/>
</dbReference>
<keyword evidence="4 6" id="KW-0501">Molybdenum cofactor biosynthesis</keyword>
<name>A0A1H0BDY9_9BACT</name>
<dbReference type="GO" id="GO:0006777">
    <property type="term" value="P:Mo-molybdopterin cofactor biosynthetic process"/>
    <property type="evidence" value="ECO:0007669"/>
    <property type="project" value="UniProtKB-UniRule"/>
</dbReference>
<evidence type="ECO:0000256" key="4">
    <source>
        <dbReference type="ARBA" id="ARBA00023150"/>
    </source>
</evidence>
<keyword evidence="6" id="KW-0479">Metal-binding</keyword>
<sequence length="411" mass="45368">MEFFKVLSLSDVYHLFSILQIKRKIEKVPLEQAVGRVLASNVQAKEDWPLWPRATMDGYAVQAKDTFGASETNPAYLTLSGEIKIDEIPDFELQSGECVAIVTGALLPKGADSVLMVEYSEQVGNLIEVKKSLFPQENIVLQGEDFKKGERVLESGQRIGFREIGALATLGCSEIEVFKRIKVGIISTGDELVKVDTVPQPGQVRDVNSFTLNALLLTQQIQTTIYEFVPDRKEALKNQILTALHKEDVVLLSGGSSVGTRDLTLNVLQEIPDSKVLFHGLALSPGKPTMLAKVGEKFIFGLPGQVTSAQIVFLVVVNPFLRVLEGEKNVFTNIWPCKIKAVLDRNISSKQGRYDFVRVRLSQREQRVVATPILGKSGLIKTLFLADGLLPIADNCEGIVAGREVEVWLLH</sequence>
<dbReference type="Gene3D" id="2.40.340.10">
    <property type="entry name" value="MoeA, C-terminal, domain IV"/>
    <property type="match status" value="1"/>
</dbReference>
<comment type="catalytic activity">
    <reaction evidence="5">
        <text>adenylyl-molybdopterin + molybdate = Mo-molybdopterin + AMP + H(+)</text>
        <dbReference type="Rhea" id="RHEA:35047"/>
        <dbReference type="ChEBI" id="CHEBI:15378"/>
        <dbReference type="ChEBI" id="CHEBI:36264"/>
        <dbReference type="ChEBI" id="CHEBI:62727"/>
        <dbReference type="ChEBI" id="CHEBI:71302"/>
        <dbReference type="ChEBI" id="CHEBI:456215"/>
        <dbReference type="EC" id="2.10.1.1"/>
    </reaction>
</comment>
<dbReference type="Gene3D" id="3.90.105.10">
    <property type="entry name" value="Molybdopterin biosynthesis moea protein, domain 2"/>
    <property type="match status" value="1"/>
</dbReference>
<keyword evidence="6" id="KW-0460">Magnesium</keyword>
<dbReference type="EMBL" id="FNIN01000002">
    <property type="protein sequence ID" value="SDN43849.1"/>
    <property type="molecule type" value="Genomic_DNA"/>
</dbReference>
<evidence type="ECO:0000313" key="8">
    <source>
        <dbReference type="EMBL" id="SDN43849.1"/>
    </source>
</evidence>
<feature type="domain" description="MoaB/Mog" evidence="7">
    <location>
        <begin position="184"/>
        <end position="323"/>
    </location>
</feature>
<dbReference type="EC" id="2.10.1.1" evidence="6"/>
<keyword evidence="9" id="KW-1185">Reference proteome</keyword>
<keyword evidence="6 8" id="KW-0808">Transferase</keyword>
<evidence type="ECO:0000256" key="6">
    <source>
        <dbReference type="RuleBase" id="RU365090"/>
    </source>
</evidence>
<protein>
    <recommendedName>
        <fullName evidence="6">Molybdopterin molybdenumtransferase</fullName>
        <ecNumber evidence="6">2.10.1.1</ecNumber>
    </recommendedName>
</protein>
<evidence type="ECO:0000256" key="2">
    <source>
        <dbReference type="ARBA" id="ARBA00005046"/>
    </source>
</evidence>
<dbReference type="Proteomes" id="UP000199602">
    <property type="component" value="Unassembled WGS sequence"/>
</dbReference>
<accession>A0A1H0BDY9</accession>
<dbReference type="InterPro" id="IPR036425">
    <property type="entry name" value="MoaB/Mog-like_dom_sf"/>
</dbReference>
<comment type="similarity">
    <text evidence="3 6">Belongs to the MoeA family.</text>
</comment>
<dbReference type="InterPro" id="IPR005111">
    <property type="entry name" value="MoeA_C_domain_IV"/>
</dbReference>
<dbReference type="PANTHER" id="PTHR10192:SF5">
    <property type="entry name" value="GEPHYRIN"/>
    <property type="match status" value="1"/>
</dbReference>
<proteinExistence type="inferred from homology"/>
<dbReference type="STRING" id="206665.SAMN04488516_102138"/>
<dbReference type="InterPro" id="IPR038987">
    <property type="entry name" value="MoeA-like"/>
</dbReference>
<dbReference type="CDD" id="cd00887">
    <property type="entry name" value="MoeA"/>
    <property type="match status" value="1"/>
</dbReference>
<dbReference type="InterPro" id="IPR001453">
    <property type="entry name" value="MoaB/Mog_dom"/>
</dbReference>
<evidence type="ECO:0000256" key="5">
    <source>
        <dbReference type="ARBA" id="ARBA00047317"/>
    </source>
</evidence>
<dbReference type="GO" id="GO:0046872">
    <property type="term" value="F:metal ion binding"/>
    <property type="evidence" value="ECO:0007669"/>
    <property type="project" value="UniProtKB-UniRule"/>
</dbReference>
<dbReference type="InterPro" id="IPR036135">
    <property type="entry name" value="MoeA_linker/N_sf"/>
</dbReference>
<keyword evidence="6" id="KW-0500">Molybdenum</keyword>
<evidence type="ECO:0000259" key="7">
    <source>
        <dbReference type="SMART" id="SM00852"/>
    </source>
</evidence>
<dbReference type="NCBIfam" id="TIGR00177">
    <property type="entry name" value="molyb_syn"/>
    <property type="match status" value="1"/>
</dbReference>
<dbReference type="SUPFAM" id="SSF63867">
    <property type="entry name" value="MoeA C-terminal domain-like"/>
    <property type="match status" value="1"/>
</dbReference>
<gene>
    <name evidence="8" type="ORF">SAMN04488516_102138</name>
</gene>
<dbReference type="Pfam" id="PF00994">
    <property type="entry name" value="MoCF_biosynth"/>
    <property type="match status" value="1"/>
</dbReference>
<dbReference type="SMART" id="SM00852">
    <property type="entry name" value="MoCF_biosynth"/>
    <property type="match status" value="1"/>
</dbReference>
<dbReference type="SUPFAM" id="SSF53218">
    <property type="entry name" value="Molybdenum cofactor biosynthesis proteins"/>
    <property type="match status" value="1"/>
</dbReference>
<dbReference type="NCBIfam" id="NF045515">
    <property type="entry name" value="Glp_gephyrin"/>
    <property type="match status" value="1"/>
</dbReference>
<evidence type="ECO:0000313" key="9">
    <source>
        <dbReference type="Proteomes" id="UP000199602"/>
    </source>
</evidence>
<dbReference type="UniPathway" id="UPA00344"/>
<dbReference type="InterPro" id="IPR036688">
    <property type="entry name" value="MoeA_C_domain_IV_sf"/>
</dbReference>
<dbReference type="Pfam" id="PF03453">
    <property type="entry name" value="MoeA_N"/>
    <property type="match status" value="1"/>
</dbReference>
<dbReference type="SUPFAM" id="SSF63882">
    <property type="entry name" value="MoeA N-terminal region -like"/>
    <property type="match status" value="1"/>
</dbReference>
<dbReference type="GO" id="GO:0061599">
    <property type="term" value="F:molybdopterin molybdotransferase activity"/>
    <property type="evidence" value="ECO:0007669"/>
    <property type="project" value="UniProtKB-UniRule"/>
</dbReference>
<comment type="function">
    <text evidence="1 6">Catalyzes the insertion of molybdate into adenylated molybdopterin with the concomitant release of AMP.</text>
</comment>
<dbReference type="AlphaFoldDB" id="A0A1H0BDY9"/>
<evidence type="ECO:0000256" key="3">
    <source>
        <dbReference type="ARBA" id="ARBA00010763"/>
    </source>
</evidence>
<dbReference type="Pfam" id="PF03454">
    <property type="entry name" value="MoeA_C"/>
    <property type="match status" value="1"/>
</dbReference>
<reference evidence="8 9" key="1">
    <citation type="submission" date="2016-10" db="EMBL/GenBank/DDBJ databases">
        <authorList>
            <person name="de Groot N.N."/>
        </authorList>
    </citation>
    <scope>NUCLEOTIDE SEQUENCE [LARGE SCALE GENOMIC DNA]</scope>
    <source>
        <strain evidence="8 9">DSM 15269</strain>
    </source>
</reference>
<organism evidence="8 9">
    <name type="scientific">Desulfonauticus submarinus</name>
    <dbReference type="NCBI Taxonomy" id="206665"/>
    <lineage>
        <taxon>Bacteria</taxon>
        <taxon>Pseudomonadati</taxon>
        <taxon>Thermodesulfobacteriota</taxon>
        <taxon>Desulfovibrionia</taxon>
        <taxon>Desulfovibrionales</taxon>
        <taxon>Desulfonauticaceae</taxon>
        <taxon>Desulfonauticus</taxon>
    </lineage>
</organism>
<comment type="cofactor">
    <cofactor evidence="6">
        <name>Mg(2+)</name>
        <dbReference type="ChEBI" id="CHEBI:18420"/>
    </cofactor>
</comment>
<dbReference type="Gene3D" id="2.170.190.11">
    <property type="entry name" value="Molybdopterin biosynthesis moea protein, domain 3"/>
    <property type="match status" value="1"/>
</dbReference>
<dbReference type="PANTHER" id="PTHR10192">
    <property type="entry name" value="MOLYBDOPTERIN BIOSYNTHESIS PROTEIN"/>
    <property type="match status" value="1"/>
</dbReference>
<dbReference type="InterPro" id="IPR005110">
    <property type="entry name" value="MoeA_linker/N"/>
</dbReference>